<gene>
    <name evidence="4" type="ORF">CO001_00660</name>
</gene>
<feature type="region of interest" description="Disordered" evidence="1">
    <location>
        <begin position="319"/>
        <end position="383"/>
    </location>
</feature>
<dbReference type="EMBL" id="PFGY01000018">
    <property type="protein sequence ID" value="PIW76571.1"/>
    <property type="molecule type" value="Genomic_DNA"/>
</dbReference>
<dbReference type="PROSITE" id="PS51841">
    <property type="entry name" value="LTD"/>
    <property type="match status" value="1"/>
</dbReference>
<dbReference type="AlphaFoldDB" id="A0A2M7IJB1"/>
<dbReference type="GO" id="GO:0008270">
    <property type="term" value="F:zinc ion binding"/>
    <property type="evidence" value="ECO:0007669"/>
    <property type="project" value="InterPro"/>
</dbReference>
<dbReference type="Proteomes" id="UP000229561">
    <property type="component" value="Unassembled WGS sequence"/>
</dbReference>
<evidence type="ECO:0008006" key="6">
    <source>
        <dbReference type="Google" id="ProtNLM"/>
    </source>
</evidence>
<dbReference type="InterPro" id="IPR008947">
    <property type="entry name" value="PLipase_C/P1_nuclease_dom_sf"/>
</dbReference>
<dbReference type="GO" id="GO:0004629">
    <property type="term" value="F:phospholipase C activity"/>
    <property type="evidence" value="ECO:0007669"/>
    <property type="project" value="InterPro"/>
</dbReference>
<comment type="caution">
    <text evidence="4">The sequence shown here is derived from an EMBL/GenBank/DDBJ whole genome shotgun (WGS) entry which is preliminary data.</text>
</comment>
<dbReference type="InterPro" id="IPR036415">
    <property type="entry name" value="Lamin_tail_dom_sf"/>
</dbReference>
<dbReference type="InterPro" id="IPR036116">
    <property type="entry name" value="FN3_sf"/>
</dbReference>
<dbReference type="Gene3D" id="2.60.40.10">
    <property type="entry name" value="Immunoglobulins"/>
    <property type="match status" value="2"/>
</dbReference>
<dbReference type="Gene3D" id="1.10.575.10">
    <property type="entry name" value="P1 Nuclease"/>
    <property type="match status" value="1"/>
</dbReference>
<feature type="domain" description="LTD" evidence="3">
    <location>
        <begin position="515"/>
        <end position="637"/>
    </location>
</feature>
<dbReference type="SUPFAM" id="SSF48537">
    <property type="entry name" value="Phospholipase C/P1 nuclease"/>
    <property type="match status" value="1"/>
</dbReference>
<name>A0A2M7IJB1_9BACT</name>
<dbReference type="InterPro" id="IPR013783">
    <property type="entry name" value="Ig-like_fold"/>
</dbReference>
<proteinExistence type="predicted"/>
<accession>A0A2M7IJB1</accession>
<dbReference type="SMART" id="SM00770">
    <property type="entry name" value="Zn_dep_PLPC"/>
    <property type="match status" value="1"/>
</dbReference>
<feature type="compositionally biased region" description="Polar residues" evidence="1">
    <location>
        <begin position="331"/>
        <end position="354"/>
    </location>
</feature>
<dbReference type="SUPFAM" id="SSF89372">
    <property type="entry name" value="Fucose-specific lectin"/>
    <property type="match status" value="1"/>
</dbReference>
<feature type="domain" description="Fibronectin type-III" evidence="2">
    <location>
        <begin position="435"/>
        <end position="531"/>
    </location>
</feature>
<sequence>MFFNPKKAFFILIFGVLIFSSVIFISRVFSYNDTITHSSLTENIAKIYNKNSDLKLTSQEIEWLKQGSIKEDTPLRWMNHFYDPNSGNGLPGYLSSKSWAENAFFQSIEFGGNQTWQKAIDSYVDGNKKDAFLALGHVLHLIEDTTVPAHTRLDVHPLGDPYENWARDTIGYQIDFDIKLASINQLSEAFGIVAFYSNNYFLSEDTIDKNELSAKSIFNKKVGDNEFVTCIEGRDNVNRQFCLVLVEESYFRKLYFLDDSIVLSDYFSLLGPKAVSYGAGVIKLFFEEAERQKQLEKQKSWWEKVKEFLFGSISSQLPIEPGQENAPAQPAQETNPKPEPSQTKIPSEPAQSSLKAIAPENPENPAETISNPQPPEGGGIQEKISKPEIPSEITEKKFKPFAPPQSTPESPVILAAAKNTENEEEPEESVSTSTPPSQPKISIYLSDYSITSRQFTVNWHSSSTDVLTFDVERKISSGNWQNWLASTTATSTLFEVPQDKTVYYFRARPTNNVGLSGDWQEVEAPIYFYPVVINEIAWAGTGTSTKARNDEWMELYNKSDYPVNLSGWLIVEGKDSTTTVVALQGQIDAHDYYLIERTDDKTISDIIADLAKSFGGSGLSNSGESLRLVDKQNQIIDIVDCSGGWLAGSAAPDYRSMERVNPYLAFDVLGNWQSNSSSTRNGSNIDGQPINGTPRAQNSAFNLEFFYLYPAEDTTATSTKLKWTPSYINNFKEYKIVRSFDAGFNAASTTIVAATTTTNFFDESLESETTYYYKLSACDLSDYCVSSNIASTTTSEFPFSWAEPQIISEFSTSTTVYMPDIILVSDGTPAIIWGSSTSTETRYVKFSKKSSDDTWSESINISQDLGGYEMQVLGKDNRLEVLHSAWGNKEGGGIYFDVFSVRSENGVWQPPQNISQEGTNNSWAAGTIDSAMTTHIVWQGLSQSSSSPFYSKAIFYRAVDSSGLFLGMPEEIPGSINGFSPNIIVDSQNKLYVFWSGCTPPYCDEIFYSINNLDGSGWSEGQMIFDGKFESTISGRPQILLDENNQFLLAWQQRSYEIAVTKFDGLASTTEKTIFSKANKQASTPSLIVNNFKKPYVFWSHGSDTGGGIYFSWQKQNGQWQEIKTALEKSQPIMWARAVIDLNNIAHLVWGNDHLEIYYTYGKIE</sequence>
<evidence type="ECO:0000259" key="3">
    <source>
        <dbReference type="PROSITE" id="PS51841"/>
    </source>
</evidence>
<dbReference type="InterPro" id="IPR001322">
    <property type="entry name" value="Lamin_tail_dom"/>
</dbReference>
<reference evidence="5" key="1">
    <citation type="submission" date="2017-09" db="EMBL/GenBank/DDBJ databases">
        <title>Depth-based differentiation of microbial function through sediment-hosted aquifers and enrichment of novel symbionts in the deep terrestrial subsurface.</title>
        <authorList>
            <person name="Probst A.J."/>
            <person name="Ladd B."/>
            <person name="Jarett J.K."/>
            <person name="Geller-Mcgrath D.E."/>
            <person name="Sieber C.M.K."/>
            <person name="Emerson J.B."/>
            <person name="Anantharaman K."/>
            <person name="Thomas B.C."/>
            <person name="Malmstrom R."/>
            <person name="Stieglmeier M."/>
            <person name="Klingl A."/>
            <person name="Woyke T."/>
            <person name="Ryan C.M."/>
            <person name="Banfield J.F."/>
        </authorList>
    </citation>
    <scope>NUCLEOTIDE SEQUENCE [LARGE SCALE GENOMIC DNA]</scope>
</reference>
<organism evidence="4 5">
    <name type="scientific">Candidatus Portnoybacteria bacterium CG_4_8_14_3_um_filter_40_10</name>
    <dbReference type="NCBI Taxonomy" id="1974801"/>
    <lineage>
        <taxon>Bacteria</taxon>
        <taxon>Candidatus Portnoyibacteriota</taxon>
    </lineage>
</organism>
<dbReference type="InterPro" id="IPR003961">
    <property type="entry name" value="FN3_dom"/>
</dbReference>
<evidence type="ECO:0000256" key="1">
    <source>
        <dbReference type="SAM" id="MobiDB-lite"/>
    </source>
</evidence>
<evidence type="ECO:0000259" key="2">
    <source>
        <dbReference type="PROSITE" id="PS50853"/>
    </source>
</evidence>
<evidence type="ECO:0000313" key="4">
    <source>
        <dbReference type="EMBL" id="PIW76571.1"/>
    </source>
</evidence>
<evidence type="ECO:0000313" key="5">
    <source>
        <dbReference type="Proteomes" id="UP000229561"/>
    </source>
</evidence>
<dbReference type="SUPFAM" id="SSF49265">
    <property type="entry name" value="Fibronectin type III"/>
    <property type="match status" value="2"/>
</dbReference>
<dbReference type="Pfam" id="PF00932">
    <property type="entry name" value="LTD"/>
    <property type="match status" value="1"/>
</dbReference>
<feature type="region of interest" description="Disordered" evidence="1">
    <location>
        <begin position="417"/>
        <end position="438"/>
    </location>
</feature>
<dbReference type="PROSITE" id="PS50853">
    <property type="entry name" value="FN3"/>
    <property type="match status" value="1"/>
</dbReference>
<dbReference type="InterPro" id="IPR001531">
    <property type="entry name" value="Zn_PLipaseC"/>
</dbReference>
<dbReference type="SUPFAM" id="SSF74853">
    <property type="entry name" value="Lamin A/C globular tail domain"/>
    <property type="match status" value="1"/>
</dbReference>
<protein>
    <recommendedName>
        <fullName evidence="6">LTD domain-containing protein</fullName>
    </recommendedName>
</protein>